<gene>
    <name evidence="2" type="ORF">EL007_23970</name>
    <name evidence="1" type="ORF">ELZ88_23865</name>
</gene>
<dbReference type="PROSITE" id="PS51257">
    <property type="entry name" value="PROKAR_LIPOPROTEIN"/>
    <property type="match status" value="1"/>
</dbReference>
<keyword evidence="2" id="KW-0614">Plasmid</keyword>
<sequence>MKRFIPFYVLPFLFGCSVTDLHTQPTLMLQNDKYTDEQFYSLNYSAYSCEENNDILSSPVVVRFRGNGKLNYMNIVYIGSNWVFINPELGMDMLIDGQHYILKGSGEENTEADSMGGVTEEANYIIDKPMLDKLYHAKFLQFRVMGSKGQVERCMTEEQLLQLNKIFPYLK</sequence>
<dbReference type="AlphaFoldDB" id="A0A3Q9N0G3"/>
<accession>A0A3Q9N0G3</accession>
<evidence type="ECO:0000313" key="2">
    <source>
        <dbReference type="EMBL" id="AZT44322.1"/>
    </source>
</evidence>
<geneLocation type="plasmid" evidence="1">
    <name>pRSE21</name>
</geneLocation>
<geneLocation type="plasmid" evidence="2">
    <name>pRSE40</name>
</geneLocation>
<reference evidence="2" key="1">
    <citation type="submission" date="2018-12" db="EMBL/GenBank/DDBJ databases">
        <title>Complete genome sequences of twenty non-typhoidal Salmonella isolates from Rwanda.</title>
        <authorList>
            <person name="Byukusenge M."/>
            <person name="Li L."/>
            <person name="Subhashinie K."/>
            <person name="Nzayirambaho M."/>
            <person name="Kuchipudi S.V."/>
            <person name="Jayarao B.M."/>
        </authorList>
    </citation>
    <scope>NUCLEOTIDE SEQUENCE</scope>
    <source>
        <strain evidence="1">RSE21</strain>
        <strain evidence="2">RSE40</strain>
        <plasmid evidence="1">pRSE21</plasmid>
        <plasmid evidence="2">pRSE40</plasmid>
    </source>
</reference>
<dbReference type="EMBL" id="CP034699">
    <property type="protein sequence ID" value="AZT44322.1"/>
    <property type="molecule type" value="Genomic_DNA"/>
</dbReference>
<proteinExistence type="predicted"/>
<protein>
    <recommendedName>
        <fullName evidence="3">Lipoprotein</fullName>
    </recommendedName>
</protein>
<dbReference type="EMBL" id="CP034710">
    <property type="protein sequence ID" value="AZT39595.1"/>
    <property type="molecule type" value="Genomic_DNA"/>
</dbReference>
<evidence type="ECO:0000313" key="1">
    <source>
        <dbReference type="EMBL" id="AZT39595.1"/>
    </source>
</evidence>
<evidence type="ECO:0008006" key="3">
    <source>
        <dbReference type="Google" id="ProtNLM"/>
    </source>
</evidence>
<name>A0A3Q9N0G3_SALET</name>
<organism evidence="2">
    <name type="scientific">Salmonella enterica subsp. enterica serovar Karamoja</name>
    <dbReference type="NCBI Taxonomy" id="2500153"/>
    <lineage>
        <taxon>Bacteria</taxon>
        <taxon>Pseudomonadati</taxon>
        <taxon>Pseudomonadota</taxon>
        <taxon>Gammaproteobacteria</taxon>
        <taxon>Enterobacterales</taxon>
        <taxon>Enterobacteriaceae</taxon>
        <taxon>Salmonella</taxon>
    </lineage>
</organism>
<dbReference type="RefSeq" id="WP_168445564.1">
    <property type="nucleotide sequence ID" value="NZ_CP034699.1"/>
</dbReference>